<dbReference type="EMBL" id="JADXDR010000032">
    <property type="protein sequence ID" value="KAI7844266.1"/>
    <property type="molecule type" value="Genomic_DNA"/>
</dbReference>
<proteinExistence type="predicted"/>
<dbReference type="Proteomes" id="UP001205105">
    <property type="component" value="Unassembled WGS sequence"/>
</dbReference>
<feature type="region of interest" description="Disordered" evidence="1">
    <location>
        <begin position="128"/>
        <end position="154"/>
    </location>
</feature>
<organism evidence="2 3">
    <name type="scientific">Chlorella ohadii</name>
    <dbReference type="NCBI Taxonomy" id="2649997"/>
    <lineage>
        <taxon>Eukaryota</taxon>
        <taxon>Viridiplantae</taxon>
        <taxon>Chlorophyta</taxon>
        <taxon>core chlorophytes</taxon>
        <taxon>Trebouxiophyceae</taxon>
        <taxon>Chlorellales</taxon>
        <taxon>Chlorellaceae</taxon>
        <taxon>Chlorella clade</taxon>
        <taxon>Chlorella</taxon>
    </lineage>
</organism>
<feature type="region of interest" description="Disordered" evidence="1">
    <location>
        <begin position="94"/>
        <end position="114"/>
    </location>
</feature>
<comment type="caution">
    <text evidence="2">The sequence shown here is derived from an EMBL/GenBank/DDBJ whole genome shotgun (WGS) entry which is preliminary data.</text>
</comment>
<reference evidence="2" key="1">
    <citation type="submission" date="2020-11" db="EMBL/GenBank/DDBJ databases">
        <title>Chlorella ohadii genome sequencing and assembly.</title>
        <authorList>
            <person name="Murik O."/>
            <person name="Treves H."/>
            <person name="Kedem I."/>
            <person name="Shotland Y."/>
            <person name="Kaplan A."/>
        </authorList>
    </citation>
    <scope>NUCLEOTIDE SEQUENCE</scope>
    <source>
        <strain evidence="2">1</strain>
    </source>
</reference>
<feature type="region of interest" description="Disordered" evidence="1">
    <location>
        <begin position="228"/>
        <end position="280"/>
    </location>
</feature>
<protein>
    <submittedName>
        <fullName evidence="2">Uncharacterized protein</fullName>
    </submittedName>
</protein>
<feature type="region of interest" description="Disordered" evidence="1">
    <location>
        <begin position="339"/>
        <end position="362"/>
    </location>
</feature>
<feature type="compositionally biased region" description="Low complexity" evidence="1">
    <location>
        <begin position="230"/>
        <end position="280"/>
    </location>
</feature>
<accession>A0AAD5H555</accession>
<evidence type="ECO:0000313" key="2">
    <source>
        <dbReference type="EMBL" id="KAI7844266.1"/>
    </source>
</evidence>
<dbReference type="AlphaFoldDB" id="A0AAD5H555"/>
<name>A0AAD5H555_9CHLO</name>
<sequence>MQASSPASLAPEGALELVEVLFDGLSNRYAVWRSGSSRLICFVDSQEDADEVADVCAVKIALERGIPLESVAFKNEGALHDILPGLEVPDTVAASAQHAAARPDSLTPATAHSTPAAAAQAVGAAAAAAAAQGTPERSKRPAQAAGLSPRGGGKQQRVDLLLGIGSGLLPSAAQAEQQKAGQPRHCRVCSSGSPGPYASACWHRHPETKEEWLCHPCYGKALRQFRKKQAQQGQNQPAAQQPAGAPAPATAAVVAAQPEAAPPLSEQQPQQAAQAQVHAQKGTSAELRHAYLQQVFMRLPYELQWMHHDEVVDMQGEQAWDLLRQFIADEVALVERQRGGGIGGGPLGASPGDASGGSVPGR</sequence>
<gene>
    <name evidence="2" type="ORF">COHA_002064</name>
</gene>
<evidence type="ECO:0000313" key="3">
    <source>
        <dbReference type="Proteomes" id="UP001205105"/>
    </source>
</evidence>
<keyword evidence="3" id="KW-1185">Reference proteome</keyword>
<evidence type="ECO:0000256" key="1">
    <source>
        <dbReference type="SAM" id="MobiDB-lite"/>
    </source>
</evidence>